<organism evidence="1 2">
    <name type="scientific">Streptococcus oralis subsp. oralis</name>
    <dbReference type="NCBI Taxonomy" id="1891914"/>
    <lineage>
        <taxon>Bacteria</taxon>
        <taxon>Bacillati</taxon>
        <taxon>Bacillota</taxon>
        <taxon>Bacilli</taxon>
        <taxon>Lactobacillales</taxon>
        <taxon>Streptococcaceae</taxon>
        <taxon>Streptococcus</taxon>
    </lineage>
</organism>
<protein>
    <recommendedName>
        <fullName evidence="3">DUF4435 domain-containing protein</fullName>
    </recommendedName>
</protein>
<reference evidence="1 2" key="1">
    <citation type="journal article" date="2016" name="Eur. J. Clin. Microbiol. Infect. Dis.">
        <title>Whole genome sequencing as a tool for phylogenetic analysis of clinical strains of Mitis group streptococci.</title>
        <authorList>
            <person name="Rasmussen L.H."/>
            <person name="Dargis R."/>
            <person name="Hojholt K."/>
            <person name="Christensen J.J."/>
            <person name="Skovgaard O."/>
            <person name="Justesen U.S."/>
            <person name="Rosenvinge F.S."/>
            <person name="Moser C."/>
            <person name="Lukjancenko O."/>
            <person name="Rasmussen S."/>
            <person name="Nielsen X.C."/>
        </authorList>
    </citation>
    <scope>NUCLEOTIDE SEQUENCE [LARGE SCALE GENOMIC DNA]</scope>
    <source>
        <strain evidence="1 2">RH_57980_07</strain>
    </source>
</reference>
<dbReference type="RefSeq" id="WP_070657185.1">
    <property type="nucleotide sequence ID" value="NZ_NCUK01000012.1"/>
</dbReference>
<dbReference type="EMBL" id="NCUK01000012">
    <property type="protein sequence ID" value="ORO56918.1"/>
    <property type="molecule type" value="Genomic_DNA"/>
</dbReference>
<sequence>MSVNTIKIGSAIPEIIEIDDIAEDYFGLPKPKKILIVEGVTDATVLENYLDLEKIPKNFSIRTTIMTNKNNHSGKDIALEYFDKNKDNQEIVLLLDRDYDFICSTERTDDEIMYYDYYSLENYFFEEKVLKFALITNDVPKDQRDKILHFINSDKQEILNPLIECSKLRIFRKYHKEKKTPFQLNEEEIIKFANFIKKLDIKGCIQGKNPNLAGSNFKDRLHTYVNQSLEDIDPKLYPQIQDFISCIKISYPTTLIEYFKTFFNGKDSLKFFVELLFYEELISSHIGRISSRDTLESYIFHSDLYKNKVQTIINRFSA</sequence>
<name>A0A1X1H9Q7_STROR</name>
<accession>A0A1X1H9Q7</accession>
<evidence type="ECO:0000313" key="2">
    <source>
        <dbReference type="Proteomes" id="UP000193669"/>
    </source>
</evidence>
<proteinExistence type="predicted"/>
<comment type="caution">
    <text evidence="1">The sequence shown here is derived from an EMBL/GenBank/DDBJ whole genome shotgun (WGS) entry which is preliminary data.</text>
</comment>
<gene>
    <name evidence="1" type="ORF">B7721_03335</name>
</gene>
<dbReference type="Proteomes" id="UP000193669">
    <property type="component" value="Unassembled WGS sequence"/>
</dbReference>
<evidence type="ECO:0000313" key="1">
    <source>
        <dbReference type="EMBL" id="ORO56918.1"/>
    </source>
</evidence>
<evidence type="ECO:0008006" key="3">
    <source>
        <dbReference type="Google" id="ProtNLM"/>
    </source>
</evidence>
<dbReference type="AlphaFoldDB" id="A0A1X1H9Q7"/>